<feature type="signal peptide" evidence="1">
    <location>
        <begin position="1"/>
        <end position="18"/>
    </location>
</feature>
<name>A0A934ITP8_9HYPH</name>
<keyword evidence="3" id="KW-1185">Reference proteome</keyword>
<dbReference type="EMBL" id="JAEKJA010000033">
    <property type="protein sequence ID" value="MBJ3778641.1"/>
    <property type="molecule type" value="Genomic_DNA"/>
</dbReference>
<dbReference type="InterPro" id="IPR036034">
    <property type="entry name" value="PDZ_sf"/>
</dbReference>
<accession>A0A934ITP8</accession>
<evidence type="ECO:0000313" key="3">
    <source>
        <dbReference type="Proteomes" id="UP000609531"/>
    </source>
</evidence>
<reference evidence="2" key="1">
    <citation type="submission" date="2020-12" db="EMBL/GenBank/DDBJ databases">
        <title>Bacterial taxonomy.</title>
        <authorList>
            <person name="Pan X."/>
        </authorList>
    </citation>
    <scope>NUCLEOTIDE SEQUENCE</scope>
    <source>
        <strain evidence="2">B2012</strain>
    </source>
</reference>
<evidence type="ECO:0000313" key="2">
    <source>
        <dbReference type="EMBL" id="MBJ3778641.1"/>
    </source>
</evidence>
<sequence length="334" mass="37751">MLARLTAVLLLLAGSAEAQIKTVAKLPPNTKNVFTVPELGLQVEVVTKRAAGGGHYHSTTRITAVQAYSPAAMAGNLYIGDYITGFSNIRTAVASTLKRAQKNFDQSERFPVKVEKQGFQGNGRYDWNDQINIILYTESPSKQEGAPWFIEKGSANNQFRIYVGQQQGFIPDDFEFRPESSRQDLSRYENSFHELLQRKINEQRDLLFSMSCQEAHAAMPTVMRELDPYNSVSYGFGNPLLMSLDIAERTLCRNEKFGPPPPEALERYAVITAKTCEDVANRAEIAEQNYRYSLSGKDYGSYIAAMIYKWSDKSPDLQECVRDYFKKEWSALLE</sequence>
<evidence type="ECO:0008006" key="4">
    <source>
        <dbReference type="Google" id="ProtNLM"/>
    </source>
</evidence>
<dbReference type="AlphaFoldDB" id="A0A934ITP8"/>
<dbReference type="Proteomes" id="UP000609531">
    <property type="component" value="Unassembled WGS sequence"/>
</dbReference>
<dbReference type="RefSeq" id="WP_198884545.1">
    <property type="nucleotide sequence ID" value="NZ_JAEKJA010000033.1"/>
</dbReference>
<organism evidence="2 3">
    <name type="scientific">Acuticoccus mangrovi</name>
    <dbReference type="NCBI Taxonomy" id="2796142"/>
    <lineage>
        <taxon>Bacteria</taxon>
        <taxon>Pseudomonadati</taxon>
        <taxon>Pseudomonadota</taxon>
        <taxon>Alphaproteobacteria</taxon>
        <taxon>Hyphomicrobiales</taxon>
        <taxon>Amorphaceae</taxon>
        <taxon>Acuticoccus</taxon>
    </lineage>
</organism>
<proteinExistence type="predicted"/>
<dbReference type="SUPFAM" id="SSF50156">
    <property type="entry name" value="PDZ domain-like"/>
    <property type="match status" value="1"/>
</dbReference>
<feature type="chain" id="PRO_5036956237" description="PDZ domain-containing protein" evidence="1">
    <location>
        <begin position="19"/>
        <end position="334"/>
    </location>
</feature>
<comment type="caution">
    <text evidence="2">The sequence shown here is derived from an EMBL/GenBank/DDBJ whole genome shotgun (WGS) entry which is preliminary data.</text>
</comment>
<keyword evidence="1" id="KW-0732">Signal</keyword>
<evidence type="ECO:0000256" key="1">
    <source>
        <dbReference type="SAM" id="SignalP"/>
    </source>
</evidence>
<gene>
    <name evidence="2" type="ORF">JCR33_23270</name>
</gene>
<protein>
    <recommendedName>
        <fullName evidence="4">PDZ domain-containing protein</fullName>
    </recommendedName>
</protein>